<feature type="compositionally biased region" description="Low complexity" evidence="1">
    <location>
        <begin position="89"/>
        <end position="101"/>
    </location>
</feature>
<feature type="region of interest" description="Disordered" evidence="1">
    <location>
        <begin position="55"/>
        <end position="108"/>
    </location>
</feature>
<sequence length="406" mass="43188">MTEKGNTVDRGASLTEYAAVILLVAAISTTVITSDIGTSVTDLIRGALCSVKGEQECSDPTTASEEPDPATDPDPQTHHPPEQPDLPEQPEQPSQPDLPQDVQAQPQVGDGVLDNATYANVVPAAHGGNADESQECEPGGPGTDHDRQDTGRDAASRGDASEGPGLESCGTPAPSEEGLGDPESGESVDVPEPPPFEPVDEGSGEWGSENSKTNVARQTHVRLAAEAGAHAVSGSMPNASRNLLHYLGNSGEPLEQDVEQIFEDVPDFASTVDERNERVITDAVNEAQDAEIDEPTTYPISTPWSGYSIGDGKSSDWYRALGGIMYNITGQVTVYPPDDPDGEYRYEMETTTNIRDTYNWDADKAANVGPFKIEDDTLGALHRAGLAREYLLHGSSDTETREGTVE</sequence>
<dbReference type="Proteomes" id="UP000523007">
    <property type="component" value="Unassembled WGS sequence"/>
</dbReference>
<dbReference type="RefSeq" id="WP_184574924.1">
    <property type="nucleotide sequence ID" value="NZ_JACHJT010000001.1"/>
</dbReference>
<accession>A0A7W7RDK1</accession>
<comment type="caution">
    <text evidence="2">The sequence shown here is derived from an EMBL/GenBank/DDBJ whole genome shotgun (WGS) entry which is preliminary data.</text>
</comment>
<gene>
    <name evidence="2" type="ORF">F4561_000838</name>
</gene>
<proteinExistence type="predicted"/>
<dbReference type="EMBL" id="JACHJT010000001">
    <property type="protein sequence ID" value="MBB4930018.1"/>
    <property type="molecule type" value="Genomic_DNA"/>
</dbReference>
<organism evidence="2 3">
    <name type="scientific">Lipingzhangella halophila</name>
    <dbReference type="NCBI Taxonomy" id="1783352"/>
    <lineage>
        <taxon>Bacteria</taxon>
        <taxon>Bacillati</taxon>
        <taxon>Actinomycetota</taxon>
        <taxon>Actinomycetes</taxon>
        <taxon>Streptosporangiales</taxon>
        <taxon>Nocardiopsidaceae</taxon>
        <taxon>Lipingzhangella</taxon>
    </lineage>
</organism>
<evidence type="ECO:0000256" key="1">
    <source>
        <dbReference type="SAM" id="MobiDB-lite"/>
    </source>
</evidence>
<keyword evidence="3" id="KW-1185">Reference proteome</keyword>
<evidence type="ECO:0008006" key="4">
    <source>
        <dbReference type="Google" id="ProtNLM"/>
    </source>
</evidence>
<protein>
    <recommendedName>
        <fullName evidence="4">Flp pilus assembly pilin Flp</fullName>
    </recommendedName>
</protein>
<dbReference type="AlphaFoldDB" id="A0A7W7RDK1"/>
<evidence type="ECO:0000313" key="2">
    <source>
        <dbReference type="EMBL" id="MBB4930018.1"/>
    </source>
</evidence>
<name>A0A7W7RDK1_9ACTN</name>
<feature type="region of interest" description="Disordered" evidence="1">
    <location>
        <begin position="125"/>
        <end position="212"/>
    </location>
</feature>
<feature type="compositionally biased region" description="Basic and acidic residues" evidence="1">
    <location>
        <begin position="143"/>
        <end position="160"/>
    </location>
</feature>
<evidence type="ECO:0000313" key="3">
    <source>
        <dbReference type="Proteomes" id="UP000523007"/>
    </source>
</evidence>
<reference evidence="2 3" key="1">
    <citation type="submission" date="2020-08" db="EMBL/GenBank/DDBJ databases">
        <title>Sequencing the genomes of 1000 actinobacteria strains.</title>
        <authorList>
            <person name="Klenk H.-P."/>
        </authorList>
    </citation>
    <scope>NUCLEOTIDE SEQUENCE [LARGE SCALE GENOMIC DNA]</scope>
    <source>
        <strain evidence="2 3">DSM 102030</strain>
    </source>
</reference>